<name>A0ABN8ALF9_9PROT</name>
<keyword evidence="6" id="KW-1185">Reference proteome</keyword>
<gene>
    <name evidence="5" type="ORF">NTG6680_1541</name>
</gene>
<evidence type="ECO:0000313" key="6">
    <source>
        <dbReference type="Proteomes" id="UP000839052"/>
    </source>
</evidence>
<dbReference type="InterPro" id="IPR029044">
    <property type="entry name" value="Nucleotide-diphossugar_trans"/>
</dbReference>
<dbReference type="GO" id="GO:0016740">
    <property type="term" value="F:transferase activity"/>
    <property type="evidence" value="ECO:0007669"/>
    <property type="project" value="UniProtKB-KW"/>
</dbReference>
<proteinExistence type="inferred from homology"/>
<dbReference type="RefSeq" id="WP_239796681.1">
    <property type="nucleotide sequence ID" value="NZ_OU912926.1"/>
</dbReference>
<reference evidence="5 6" key="1">
    <citation type="submission" date="2021-10" db="EMBL/GenBank/DDBJ databases">
        <authorList>
            <person name="Koch H."/>
        </authorList>
    </citation>
    <scope>NUCLEOTIDE SEQUENCE [LARGE SCALE GENOMIC DNA]</scope>
    <source>
        <strain evidence="5">6680</strain>
    </source>
</reference>
<organism evidence="5 6">
    <name type="scientific">Candidatus Nitrotoga arctica</name>
    <dbReference type="NCBI Taxonomy" id="453162"/>
    <lineage>
        <taxon>Bacteria</taxon>
        <taxon>Pseudomonadati</taxon>
        <taxon>Pseudomonadota</taxon>
        <taxon>Betaproteobacteria</taxon>
        <taxon>Nitrosomonadales</taxon>
        <taxon>Gallionellaceae</taxon>
        <taxon>Candidatus Nitrotoga</taxon>
    </lineage>
</organism>
<keyword evidence="3 5" id="KW-0808">Transferase</keyword>
<evidence type="ECO:0000256" key="1">
    <source>
        <dbReference type="ARBA" id="ARBA00006739"/>
    </source>
</evidence>
<dbReference type="Gene3D" id="3.90.550.10">
    <property type="entry name" value="Spore Coat Polysaccharide Biosynthesis Protein SpsA, Chain A"/>
    <property type="match status" value="1"/>
</dbReference>
<dbReference type="Pfam" id="PF00535">
    <property type="entry name" value="Glycos_transf_2"/>
    <property type="match status" value="1"/>
</dbReference>
<keyword evidence="2" id="KW-0328">Glycosyltransferase</keyword>
<dbReference type="Proteomes" id="UP000839052">
    <property type="component" value="Chromosome"/>
</dbReference>
<dbReference type="PANTHER" id="PTHR43179">
    <property type="entry name" value="RHAMNOSYLTRANSFERASE WBBL"/>
    <property type="match status" value="1"/>
</dbReference>
<dbReference type="EMBL" id="OU912926">
    <property type="protein sequence ID" value="CAG9932794.1"/>
    <property type="molecule type" value="Genomic_DNA"/>
</dbReference>
<dbReference type="CDD" id="cd04186">
    <property type="entry name" value="GT_2_like_c"/>
    <property type="match status" value="1"/>
</dbReference>
<accession>A0ABN8ALF9</accession>
<dbReference type="PANTHER" id="PTHR43179:SF12">
    <property type="entry name" value="GALACTOFURANOSYLTRANSFERASE GLFT2"/>
    <property type="match status" value="1"/>
</dbReference>
<protein>
    <submittedName>
        <fullName evidence="5">Glycosyl transferase, family 2</fullName>
    </submittedName>
</protein>
<evidence type="ECO:0000256" key="3">
    <source>
        <dbReference type="ARBA" id="ARBA00022679"/>
    </source>
</evidence>
<dbReference type="SUPFAM" id="SSF53448">
    <property type="entry name" value="Nucleotide-diphospho-sugar transferases"/>
    <property type="match status" value="1"/>
</dbReference>
<dbReference type="InterPro" id="IPR001173">
    <property type="entry name" value="Glyco_trans_2-like"/>
</dbReference>
<comment type="similarity">
    <text evidence="1">Belongs to the glycosyltransferase 2 family.</text>
</comment>
<sequence>MHNITPLATSLDAHGSIVGNEEDLAPVSIVSVIVLNWNGKEDTLECIGSIKQLHYPNFEIILVDNGSTDDSVETISRQYPDVTILKTGANLGYAGGNNVGIRWAIESGADYVLILNNDTIVSADLLDSFISATKTLPANSILGAKIFFYDRPHTLWFAGGHWNESANSFEHIGFDQIDGPDFNNVTQTDYITGCAIFASIETFKSVGLLDEIFFLTYEETDWCYRARSKGHKCIFVPNAKLWHKVSSSFGGADSPLVEYFMQRNKLLWGKKNLSPQTMKQLHEEARQTLLQILLPPLSLPQTDLPFVKKLLWSFFSWIKTLRRNLANPMNQATLMGLRDYYLGRFGNCPPKVRTLRQSKTMI</sequence>
<evidence type="ECO:0000313" key="5">
    <source>
        <dbReference type="EMBL" id="CAG9932794.1"/>
    </source>
</evidence>
<evidence type="ECO:0000259" key="4">
    <source>
        <dbReference type="Pfam" id="PF00535"/>
    </source>
</evidence>
<evidence type="ECO:0000256" key="2">
    <source>
        <dbReference type="ARBA" id="ARBA00022676"/>
    </source>
</evidence>
<feature type="domain" description="Glycosyltransferase 2-like" evidence="4">
    <location>
        <begin position="31"/>
        <end position="166"/>
    </location>
</feature>